<dbReference type="PROSITE" id="PS50102">
    <property type="entry name" value="RRM"/>
    <property type="match status" value="1"/>
</dbReference>
<dbReference type="GO" id="GO:0008270">
    <property type="term" value="F:zinc ion binding"/>
    <property type="evidence" value="ECO:0007669"/>
    <property type="project" value="UniProtKB-KW"/>
</dbReference>
<protein>
    <submittedName>
        <fullName evidence="7">Speckle targeted PIP5K1A-regulated poly(A) polymerase</fullName>
    </submittedName>
</protein>
<evidence type="ECO:0000313" key="8">
    <source>
        <dbReference type="Proteomes" id="UP000242188"/>
    </source>
</evidence>
<evidence type="ECO:0000256" key="1">
    <source>
        <dbReference type="ARBA" id="ARBA00022723"/>
    </source>
</evidence>
<dbReference type="InterPro" id="IPR000504">
    <property type="entry name" value="RRM_dom"/>
</dbReference>
<keyword evidence="1" id="KW-0479">Metal-binding</keyword>
<dbReference type="AlphaFoldDB" id="A0A210QCB2"/>
<keyword evidence="4" id="KW-0694">RNA-binding</keyword>
<feature type="domain" description="RRM" evidence="6">
    <location>
        <begin position="43"/>
        <end position="124"/>
    </location>
</feature>
<keyword evidence="3" id="KW-0862">Zinc</keyword>
<feature type="compositionally biased region" description="Low complexity" evidence="5">
    <location>
        <begin position="143"/>
        <end position="158"/>
    </location>
</feature>
<feature type="compositionally biased region" description="Basic and acidic residues" evidence="5">
    <location>
        <begin position="159"/>
        <end position="181"/>
    </location>
</feature>
<dbReference type="Pfam" id="PF00076">
    <property type="entry name" value="RRM_1"/>
    <property type="match status" value="1"/>
</dbReference>
<reference evidence="7 8" key="1">
    <citation type="journal article" date="2017" name="Nat. Ecol. Evol.">
        <title>Scallop genome provides insights into evolution of bilaterian karyotype and development.</title>
        <authorList>
            <person name="Wang S."/>
            <person name="Zhang J."/>
            <person name="Jiao W."/>
            <person name="Li J."/>
            <person name="Xun X."/>
            <person name="Sun Y."/>
            <person name="Guo X."/>
            <person name="Huan P."/>
            <person name="Dong B."/>
            <person name="Zhang L."/>
            <person name="Hu X."/>
            <person name="Sun X."/>
            <person name="Wang J."/>
            <person name="Zhao C."/>
            <person name="Wang Y."/>
            <person name="Wang D."/>
            <person name="Huang X."/>
            <person name="Wang R."/>
            <person name="Lv J."/>
            <person name="Li Y."/>
            <person name="Zhang Z."/>
            <person name="Liu B."/>
            <person name="Lu W."/>
            <person name="Hui Y."/>
            <person name="Liang J."/>
            <person name="Zhou Z."/>
            <person name="Hou R."/>
            <person name="Li X."/>
            <person name="Liu Y."/>
            <person name="Li H."/>
            <person name="Ning X."/>
            <person name="Lin Y."/>
            <person name="Zhao L."/>
            <person name="Xing Q."/>
            <person name="Dou J."/>
            <person name="Li Y."/>
            <person name="Mao J."/>
            <person name="Guo H."/>
            <person name="Dou H."/>
            <person name="Li T."/>
            <person name="Mu C."/>
            <person name="Jiang W."/>
            <person name="Fu Q."/>
            <person name="Fu X."/>
            <person name="Miao Y."/>
            <person name="Liu J."/>
            <person name="Yu Q."/>
            <person name="Li R."/>
            <person name="Liao H."/>
            <person name="Li X."/>
            <person name="Kong Y."/>
            <person name="Jiang Z."/>
            <person name="Chourrout D."/>
            <person name="Li R."/>
            <person name="Bao Z."/>
        </authorList>
    </citation>
    <scope>NUCLEOTIDE SEQUENCE [LARGE SCALE GENOMIC DNA]</scope>
    <source>
        <strain evidence="7 8">PY_sf001</strain>
    </source>
</reference>
<dbReference type="InterPro" id="IPR054708">
    <property type="entry name" value="MTPAP-like_central"/>
</dbReference>
<dbReference type="SMART" id="SM00360">
    <property type="entry name" value="RRM"/>
    <property type="match status" value="1"/>
</dbReference>
<evidence type="ECO:0000259" key="6">
    <source>
        <dbReference type="PROSITE" id="PS50102"/>
    </source>
</evidence>
<feature type="compositionally biased region" description="Polar residues" evidence="5">
    <location>
        <begin position="133"/>
        <end position="142"/>
    </location>
</feature>
<dbReference type="InterPro" id="IPR043519">
    <property type="entry name" value="NT_sf"/>
</dbReference>
<dbReference type="GO" id="GO:0050265">
    <property type="term" value="F:RNA uridylyltransferase activity"/>
    <property type="evidence" value="ECO:0007669"/>
    <property type="project" value="UniProtKB-EC"/>
</dbReference>
<dbReference type="Proteomes" id="UP000242188">
    <property type="component" value="Unassembled WGS sequence"/>
</dbReference>
<dbReference type="Gene3D" id="3.30.70.330">
    <property type="match status" value="1"/>
</dbReference>
<sequence length="951" mass="107657">MFVICEICDITINTAEEYDRHITGKRHINHLNYYREKKKHAGCSVFVKGFPPKTTEWEMKVYFNNFGPVDKVIFDKKDEKFPQYAIVEFTYDQAAENCLRYTQPHIVNSTRLNVRKRDFKELSEQPYFPWQKPKSQQQHSWNQPRGVQAPQGPPQGQGHYDRSWDSQRGHGFHDPRGDPGYEPHWQMDGGYGNDMRNFDPNYDPNIYPDFQQQAVFGHQGQGQSGQGQQGQKGQPGLPGQGKKKKKKKGGANPQATRDKPKMKKEDVIDLPVTVEEFLKEMMSQTQKGIQAEMGVLGDMIQVTSQELQSRYVICKILEDVLTMFFPGVSINQFGSSVNGFGIRGCDMDVYIDLTNLGIPCRSQSIELPYTRDIRFLKKQRGPLGHDDMIKMMPIDKAKLILRILIEHAPSCEELTLIPSNRCPIVRFTHNDTGIKCDLSIDNKLALQNTRLLQTLSLYDQRVRPLVYAVRYWAKLKGLAGNPRAGPTLSNYALTLMVIYYLQNLRPKVLPTVQEMAELCGNQRTIIGRWDCSFVAAQFIPPTMNSQTNEELLTGFFTFFSEFDFHTLGMYTRTAQSFPIAEAANSGVAMKIGMFNMQDPFVLDHNITLNINEKMRQLIAMEFRVAAAKAAKWQLAEKAATKTILDLFTEDVPEGVKFTDLTCKTTSGIQLGEYQFTIELKMDSLDQSLLHTLRKTGNLQVAWCKKMCVFAYGILERVLMYDIEINKTNVTEPLPKSRYYDHKPKGRKRTNSSDAVEAESKKTKTGTTEKPETSTAGQSAAEKDVEASTSLEAGPASASASASVPGAGTGTVCTPEAGTGAVPEAAQQEEPMDEGAAISESYEDADVYLDMDLKIFCRTWAERKKFLAAFKERGYSDSVELEQAVSERLYYDHFKTARFPIVEYNFIVKSIVNGSNAVLLFTAQGDKDQKEFYCVFHYIKKFLTKMADKHFS</sequence>
<feature type="compositionally biased region" description="Basic and acidic residues" evidence="5">
    <location>
        <begin position="757"/>
        <end position="771"/>
    </location>
</feature>
<keyword evidence="8" id="KW-1185">Reference proteome</keyword>
<dbReference type="SUPFAM" id="SSF81301">
    <property type="entry name" value="Nucleotidyltransferase"/>
    <property type="match status" value="1"/>
</dbReference>
<dbReference type="PANTHER" id="PTHR12271">
    <property type="entry name" value="POLY A POLYMERASE CID PAP -RELATED"/>
    <property type="match status" value="1"/>
</dbReference>
<dbReference type="EMBL" id="NEDP02004195">
    <property type="protein sequence ID" value="OWF46345.1"/>
    <property type="molecule type" value="Genomic_DNA"/>
</dbReference>
<dbReference type="GO" id="GO:0031123">
    <property type="term" value="P:RNA 3'-end processing"/>
    <property type="evidence" value="ECO:0007669"/>
    <property type="project" value="TreeGrafter"/>
</dbReference>
<evidence type="ECO:0000256" key="4">
    <source>
        <dbReference type="PROSITE-ProRule" id="PRU00176"/>
    </source>
</evidence>
<dbReference type="Gene3D" id="1.10.1410.10">
    <property type="match status" value="1"/>
</dbReference>
<feature type="region of interest" description="Disordered" evidence="5">
    <location>
        <begin position="125"/>
        <end position="263"/>
    </location>
</feature>
<dbReference type="STRING" id="6573.A0A210QCB2"/>
<dbReference type="PANTHER" id="PTHR12271:SF127">
    <property type="entry name" value="SPECKLE TARGETED PIP5K1A-REGULATED POLY(A) POLYMERASE"/>
    <property type="match status" value="1"/>
</dbReference>
<dbReference type="Gene3D" id="3.30.460.10">
    <property type="entry name" value="Beta Polymerase, domain 2"/>
    <property type="match status" value="1"/>
</dbReference>
<dbReference type="Pfam" id="PF22600">
    <property type="entry name" value="MTPAP-like_central"/>
    <property type="match status" value="1"/>
</dbReference>
<evidence type="ECO:0000313" key="7">
    <source>
        <dbReference type="EMBL" id="OWF46345.1"/>
    </source>
</evidence>
<dbReference type="InterPro" id="IPR035979">
    <property type="entry name" value="RBD_domain_sf"/>
</dbReference>
<organism evidence="7 8">
    <name type="scientific">Mizuhopecten yessoensis</name>
    <name type="common">Japanese scallop</name>
    <name type="synonym">Patinopecten yessoensis</name>
    <dbReference type="NCBI Taxonomy" id="6573"/>
    <lineage>
        <taxon>Eukaryota</taxon>
        <taxon>Metazoa</taxon>
        <taxon>Spiralia</taxon>
        <taxon>Lophotrochozoa</taxon>
        <taxon>Mollusca</taxon>
        <taxon>Bivalvia</taxon>
        <taxon>Autobranchia</taxon>
        <taxon>Pteriomorphia</taxon>
        <taxon>Pectinida</taxon>
        <taxon>Pectinoidea</taxon>
        <taxon>Pectinidae</taxon>
        <taxon>Mizuhopecten</taxon>
    </lineage>
</organism>
<dbReference type="CDD" id="cd05402">
    <property type="entry name" value="NT_PAP_TUTase"/>
    <property type="match status" value="1"/>
</dbReference>
<dbReference type="SUPFAM" id="SSF81631">
    <property type="entry name" value="PAP/OAS1 substrate-binding domain"/>
    <property type="match status" value="1"/>
</dbReference>
<dbReference type="Gene3D" id="3.30.160.60">
    <property type="entry name" value="Classic Zinc Finger"/>
    <property type="match status" value="1"/>
</dbReference>
<dbReference type="GO" id="GO:1990817">
    <property type="term" value="F:poly(A) RNA polymerase activity"/>
    <property type="evidence" value="ECO:0007669"/>
    <property type="project" value="TreeGrafter"/>
</dbReference>
<keyword evidence="2" id="KW-0863">Zinc-finger</keyword>
<evidence type="ECO:0000256" key="5">
    <source>
        <dbReference type="SAM" id="MobiDB-lite"/>
    </source>
</evidence>
<gene>
    <name evidence="7" type="ORF">KP79_PYT04818</name>
</gene>
<proteinExistence type="predicted"/>
<dbReference type="SUPFAM" id="SSF54928">
    <property type="entry name" value="RNA-binding domain, RBD"/>
    <property type="match status" value="1"/>
</dbReference>
<feature type="region of interest" description="Disordered" evidence="5">
    <location>
        <begin position="733"/>
        <end position="810"/>
    </location>
</feature>
<evidence type="ECO:0000256" key="3">
    <source>
        <dbReference type="ARBA" id="ARBA00022833"/>
    </source>
</evidence>
<dbReference type="GO" id="GO:0003723">
    <property type="term" value="F:RNA binding"/>
    <property type="evidence" value="ECO:0007669"/>
    <property type="project" value="UniProtKB-UniRule"/>
</dbReference>
<comment type="caution">
    <text evidence="7">The sequence shown here is derived from an EMBL/GenBank/DDBJ whole genome shotgun (WGS) entry which is preliminary data.</text>
</comment>
<dbReference type="InterPro" id="IPR012677">
    <property type="entry name" value="Nucleotide-bd_a/b_plait_sf"/>
</dbReference>
<dbReference type="OrthoDB" id="2274644at2759"/>
<feature type="compositionally biased region" description="Gly residues" evidence="5">
    <location>
        <begin position="219"/>
        <end position="230"/>
    </location>
</feature>
<feature type="compositionally biased region" description="Low complexity" evidence="5">
    <location>
        <begin position="792"/>
        <end position="805"/>
    </location>
</feature>
<dbReference type="Pfam" id="PF12171">
    <property type="entry name" value="zf-C2H2_jaz"/>
    <property type="match status" value="1"/>
</dbReference>
<name>A0A210QCB2_MIZYE</name>
<dbReference type="InterPro" id="IPR022755">
    <property type="entry name" value="Znf_C2H2_jaz"/>
</dbReference>
<accession>A0A210QCB2</accession>
<evidence type="ECO:0000256" key="2">
    <source>
        <dbReference type="ARBA" id="ARBA00022771"/>
    </source>
</evidence>